<evidence type="ECO:0000313" key="3">
    <source>
        <dbReference type="EMBL" id="EDR01526.1"/>
    </source>
</evidence>
<reference evidence="3 4" key="1">
    <citation type="journal article" date="2008" name="Nature">
        <title>The genome of Laccaria bicolor provides insights into mycorrhizal symbiosis.</title>
        <authorList>
            <person name="Martin F."/>
            <person name="Aerts A."/>
            <person name="Ahren D."/>
            <person name="Brun A."/>
            <person name="Danchin E.G.J."/>
            <person name="Duchaussoy F."/>
            <person name="Gibon J."/>
            <person name="Kohler A."/>
            <person name="Lindquist E."/>
            <person name="Pereda V."/>
            <person name="Salamov A."/>
            <person name="Shapiro H.J."/>
            <person name="Wuyts J."/>
            <person name="Blaudez D."/>
            <person name="Buee M."/>
            <person name="Brokstein P."/>
            <person name="Canbaeck B."/>
            <person name="Cohen D."/>
            <person name="Courty P.E."/>
            <person name="Coutinho P.M."/>
            <person name="Delaruelle C."/>
            <person name="Detter J.C."/>
            <person name="Deveau A."/>
            <person name="DiFazio S."/>
            <person name="Duplessis S."/>
            <person name="Fraissinet-Tachet L."/>
            <person name="Lucic E."/>
            <person name="Frey-Klett P."/>
            <person name="Fourrey C."/>
            <person name="Feussner I."/>
            <person name="Gay G."/>
            <person name="Grimwood J."/>
            <person name="Hoegger P.J."/>
            <person name="Jain P."/>
            <person name="Kilaru S."/>
            <person name="Labbe J."/>
            <person name="Lin Y.C."/>
            <person name="Legue V."/>
            <person name="Le Tacon F."/>
            <person name="Marmeisse R."/>
            <person name="Melayah D."/>
            <person name="Montanini B."/>
            <person name="Muratet M."/>
            <person name="Nehls U."/>
            <person name="Niculita-Hirzel H."/>
            <person name="Oudot-Le Secq M.P."/>
            <person name="Peter M."/>
            <person name="Quesneville H."/>
            <person name="Rajashekar B."/>
            <person name="Reich M."/>
            <person name="Rouhier N."/>
            <person name="Schmutz J."/>
            <person name="Yin T."/>
            <person name="Chalot M."/>
            <person name="Henrissat B."/>
            <person name="Kuees U."/>
            <person name="Lucas S."/>
            <person name="Van de Peer Y."/>
            <person name="Podila G.K."/>
            <person name="Polle A."/>
            <person name="Pukkila P.J."/>
            <person name="Richardson P.M."/>
            <person name="Rouze P."/>
            <person name="Sanders I.R."/>
            <person name="Stajich J.E."/>
            <person name="Tunlid A."/>
            <person name="Tuskan G."/>
            <person name="Grigoriev I.V."/>
        </authorList>
    </citation>
    <scope>NUCLEOTIDE SEQUENCE [LARGE SCALE GENOMIC DNA]</scope>
    <source>
        <strain evidence="4">S238N-H82 / ATCC MYA-4686</strain>
    </source>
</reference>
<feature type="compositionally biased region" description="Polar residues" evidence="1">
    <location>
        <begin position="42"/>
        <end position="53"/>
    </location>
</feature>
<name>B0DV69_LACBS</name>
<dbReference type="HOGENOM" id="CLU_641032_0_0_1"/>
<evidence type="ECO:0000256" key="1">
    <source>
        <dbReference type="SAM" id="MobiDB-lite"/>
    </source>
</evidence>
<feature type="chain" id="PRO_5002748847" evidence="2">
    <location>
        <begin position="22"/>
        <end position="428"/>
    </location>
</feature>
<organism evidence="4">
    <name type="scientific">Laccaria bicolor (strain S238N-H82 / ATCC MYA-4686)</name>
    <name type="common">Bicoloured deceiver</name>
    <name type="synonym">Laccaria laccata var. bicolor</name>
    <dbReference type="NCBI Taxonomy" id="486041"/>
    <lineage>
        <taxon>Eukaryota</taxon>
        <taxon>Fungi</taxon>
        <taxon>Dikarya</taxon>
        <taxon>Basidiomycota</taxon>
        <taxon>Agaricomycotina</taxon>
        <taxon>Agaricomycetes</taxon>
        <taxon>Agaricomycetidae</taxon>
        <taxon>Agaricales</taxon>
        <taxon>Agaricineae</taxon>
        <taxon>Hydnangiaceae</taxon>
        <taxon>Laccaria</taxon>
    </lineage>
</organism>
<protein>
    <submittedName>
        <fullName evidence="3">Predicted protein</fullName>
    </submittedName>
</protein>
<dbReference type="EMBL" id="DS547138">
    <property type="protein sequence ID" value="EDR01526.1"/>
    <property type="molecule type" value="Genomic_DNA"/>
</dbReference>
<gene>
    <name evidence="3" type="ORF">LACBIDRAFT_333192</name>
</gene>
<proteinExistence type="predicted"/>
<dbReference type="RefSeq" id="XP_001887878.1">
    <property type="nucleotide sequence ID" value="XM_001887843.1"/>
</dbReference>
<evidence type="ECO:0000256" key="2">
    <source>
        <dbReference type="SAM" id="SignalP"/>
    </source>
</evidence>
<accession>B0DV69</accession>
<sequence>MLALAPCFFQLLLGYSENARSDTPSHMEEEVASPKGSLAATFESSVQSPNSTDLTHREPLPMSMDAQSSVAISLGDIPSIPTHTEGDILSPAGSMVAIHSPMSMDAKSPVVVPSLPSAPLNPSCNATSDKSLIPQPHAAHTFPQTQTLTTSDAKGHDIDVNMHPVETGLPMSVDLKQSFNELVESAERNLTSQPGRVFQRHQSVLHGYESTLATHKANLEHYEVYFTGVAKGEGVPQHYEQWFVNKFLEITADANNTARTAIEKGEKLLHGYKARMDAGLCSLTLVEVLHICRNHMMVRGSEMSDVAKWKTLLHYTEDELIKTDAEAVTTFQSSRKWQDDEDFEDGEDVKPKIEVGFSDKKTPAPEKFREDWLDMNETQQEEMQVACKKAINLFLLKGEQIDSTMRRMIPSTFLSVTSLFVVTMGGIG</sequence>
<feature type="compositionally biased region" description="Basic and acidic residues" evidence="1">
    <location>
        <begin position="20"/>
        <end position="29"/>
    </location>
</feature>
<feature type="signal peptide" evidence="2">
    <location>
        <begin position="1"/>
        <end position="21"/>
    </location>
</feature>
<keyword evidence="4" id="KW-1185">Reference proteome</keyword>
<evidence type="ECO:0000313" key="4">
    <source>
        <dbReference type="Proteomes" id="UP000001194"/>
    </source>
</evidence>
<dbReference type="AlphaFoldDB" id="B0DV69"/>
<dbReference type="GeneID" id="6083507"/>
<dbReference type="Proteomes" id="UP000001194">
    <property type="component" value="Unassembled WGS sequence"/>
</dbReference>
<keyword evidence="2" id="KW-0732">Signal</keyword>
<dbReference type="InParanoid" id="B0DV69"/>
<feature type="region of interest" description="Disordered" evidence="1">
    <location>
        <begin position="20"/>
        <end position="58"/>
    </location>
</feature>
<dbReference type="KEGG" id="lbc:LACBIDRAFT_333192"/>